<evidence type="ECO:0000256" key="2">
    <source>
        <dbReference type="ARBA" id="ARBA00023125"/>
    </source>
</evidence>
<keyword evidence="6" id="KW-1185">Reference proteome</keyword>
<dbReference type="InterPro" id="IPR032783">
    <property type="entry name" value="AraC_lig"/>
</dbReference>
<organism evidence="5 6">
    <name type="scientific">Marinobacterium lutimaris</name>
    <dbReference type="NCBI Taxonomy" id="568106"/>
    <lineage>
        <taxon>Bacteria</taxon>
        <taxon>Pseudomonadati</taxon>
        <taxon>Pseudomonadota</taxon>
        <taxon>Gammaproteobacteria</taxon>
        <taxon>Oceanospirillales</taxon>
        <taxon>Oceanospirillaceae</taxon>
        <taxon>Marinobacterium</taxon>
    </lineage>
</organism>
<dbReference type="GO" id="GO:0003700">
    <property type="term" value="F:DNA-binding transcription factor activity"/>
    <property type="evidence" value="ECO:0007669"/>
    <property type="project" value="InterPro"/>
</dbReference>
<dbReference type="PANTHER" id="PTHR46796:SF7">
    <property type="entry name" value="ARAC FAMILY TRANSCRIPTIONAL REGULATOR"/>
    <property type="match status" value="1"/>
</dbReference>
<evidence type="ECO:0000313" key="5">
    <source>
        <dbReference type="EMBL" id="SEF87585.1"/>
    </source>
</evidence>
<proteinExistence type="predicted"/>
<dbReference type="InterPro" id="IPR011051">
    <property type="entry name" value="RmlC_Cupin_sf"/>
</dbReference>
<dbReference type="InterPro" id="IPR018060">
    <property type="entry name" value="HTH_AraC"/>
</dbReference>
<dbReference type="Pfam" id="PF12833">
    <property type="entry name" value="HTH_18"/>
    <property type="match status" value="1"/>
</dbReference>
<dbReference type="Gene3D" id="1.10.10.60">
    <property type="entry name" value="Homeodomain-like"/>
    <property type="match status" value="2"/>
</dbReference>
<sequence length="277" mass="30728">MDSLSEILNRFSMNAEVFFSGNLCGIQAFGGNQEGGGSLHLLKSGTLAFINDEGHKIVLERPSVIFIPRMFKHRIITNESEGADLVCANIHYGDGLTNPLANALPKFLYFELDSSNLMGQSAEWIFSEAFEDRCGRQPMIDRLSDIFLIQVLRHVLDEGTVTHGLMAGLSHPQLSRALTAMHHEPQAHWTLEALAAEASMSRSKFAELFREVIGQTPGDYITEWRVAMAQGLLKKNKPVGLVANEVGYENGSALARVFRKKTGLSPREWLEKIRNSG</sequence>
<keyword evidence="1" id="KW-0805">Transcription regulation</keyword>
<dbReference type="PROSITE" id="PS01124">
    <property type="entry name" value="HTH_ARAC_FAMILY_2"/>
    <property type="match status" value="1"/>
</dbReference>
<gene>
    <name evidence="5" type="ORF">SAMN05444390_101757</name>
</gene>
<dbReference type="SUPFAM" id="SSF51182">
    <property type="entry name" value="RmlC-like cupins"/>
    <property type="match status" value="1"/>
</dbReference>
<feature type="domain" description="HTH araC/xylS-type" evidence="4">
    <location>
        <begin position="175"/>
        <end position="272"/>
    </location>
</feature>
<evidence type="ECO:0000259" key="4">
    <source>
        <dbReference type="PROSITE" id="PS01124"/>
    </source>
</evidence>
<dbReference type="Pfam" id="PF12852">
    <property type="entry name" value="Cupin_6"/>
    <property type="match status" value="1"/>
</dbReference>
<dbReference type="InterPro" id="IPR050204">
    <property type="entry name" value="AraC_XylS_family_regulators"/>
</dbReference>
<dbReference type="EMBL" id="FNVQ01000001">
    <property type="protein sequence ID" value="SEF87585.1"/>
    <property type="molecule type" value="Genomic_DNA"/>
</dbReference>
<dbReference type="PANTHER" id="PTHR46796">
    <property type="entry name" value="HTH-TYPE TRANSCRIPTIONAL ACTIVATOR RHAS-RELATED"/>
    <property type="match status" value="1"/>
</dbReference>
<keyword evidence="2" id="KW-0238">DNA-binding</keyword>
<dbReference type="RefSeq" id="WP_104001719.1">
    <property type="nucleotide sequence ID" value="NZ_FNVQ01000001.1"/>
</dbReference>
<dbReference type="InterPro" id="IPR009057">
    <property type="entry name" value="Homeodomain-like_sf"/>
</dbReference>
<protein>
    <submittedName>
        <fullName evidence="5">Transcriptional regulator, AraC family</fullName>
    </submittedName>
</protein>
<reference evidence="5 6" key="1">
    <citation type="submission" date="2016-10" db="EMBL/GenBank/DDBJ databases">
        <authorList>
            <person name="de Groot N.N."/>
        </authorList>
    </citation>
    <scope>NUCLEOTIDE SEQUENCE [LARGE SCALE GENOMIC DNA]</scope>
    <source>
        <strain evidence="5 6">DSM 22012</strain>
    </source>
</reference>
<dbReference type="AlphaFoldDB" id="A0A1H5VJP0"/>
<evidence type="ECO:0000256" key="3">
    <source>
        <dbReference type="ARBA" id="ARBA00023163"/>
    </source>
</evidence>
<evidence type="ECO:0000256" key="1">
    <source>
        <dbReference type="ARBA" id="ARBA00023015"/>
    </source>
</evidence>
<dbReference type="SUPFAM" id="SSF46689">
    <property type="entry name" value="Homeodomain-like"/>
    <property type="match status" value="2"/>
</dbReference>
<dbReference type="OrthoDB" id="9783876at2"/>
<accession>A0A1H5VJP0</accession>
<dbReference type="GO" id="GO:0043565">
    <property type="term" value="F:sequence-specific DNA binding"/>
    <property type="evidence" value="ECO:0007669"/>
    <property type="project" value="InterPro"/>
</dbReference>
<evidence type="ECO:0000313" key="6">
    <source>
        <dbReference type="Proteomes" id="UP000236745"/>
    </source>
</evidence>
<dbReference type="SMART" id="SM00342">
    <property type="entry name" value="HTH_ARAC"/>
    <property type="match status" value="1"/>
</dbReference>
<dbReference type="Proteomes" id="UP000236745">
    <property type="component" value="Unassembled WGS sequence"/>
</dbReference>
<name>A0A1H5VJP0_9GAMM</name>
<keyword evidence="3" id="KW-0804">Transcription</keyword>